<evidence type="ECO:0000313" key="2">
    <source>
        <dbReference type="Proteomes" id="UP000002700"/>
    </source>
</evidence>
<dbReference type="EMBL" id="CP000124">
    <property type="protein sequence ID" value="ABA48597.1"/>
    <property type="molecule type" value="Genomic_DNA"/>
</dbReference>
<organism evidence="1 2">
    <name type="scientific">Burkholderia pseudomallei (strain 1710b)</name>
    <dbReference type="NCBI Taxonomy" id="320372"/>
    <lineage>
        <taxon>Bacteria</taxon>
        <taxon>Pseudomonadati</taxon>
        <taxon>Pseudomonadota</taxon>
        <taxon>Betaproteobacteria</taxon>
        <taxon>Burkholderiales</taxon>
        <taxon>Burkholderiaceae</taxon>
        <taxon>Burkholderia</taxon>
        <taxon>pseudomallei group</taxon>
    </lineage>
</organism>
<dbReference type="KEGG" id="bpm:BURPS1710b_1813"/>
<reference evidence="1 2" key="1">
    <citation type="submission" date="2005-09" db="EMBL/GenBank/DDBJ databases">
        <authorList>
            <person name="Woods D.E."/>
            <person name="Nierman W.C."/>
        </authorList>
    </citation>
    <scope>NUCLEOTIDE SEQUENCE [LARGE SCALE GENOMIC DNA]</scope>
    <source>
        <strain evidence="1 2">1710b</strain>
    </source>
</reference>
<dbReference type="AlphaFoldDB" id="Q3JT89"/>
<accession>Q3JT89</accession>
<name>Q3JT89_BURP1</name>
<dbReference type="HOGENOM" id="CLU_158447_2_0_4"/>
<dbReference type="EnsemblBacteria" id="ABA48597">
    <property type="protein sequence ID" value="ABA48597"/>
    <property type="gene ID" value="BURPS1710b_1813"/>
</dbReference>
<evidence type="ECO:0000313" key="1">
    <source>
        <dbReference type="EMBL" id="ABA48597.1"/>
    </source>
</evidence>
<gene>
    <name evidence="1" type="ordered locus">BURPS1710b_1813</name>
</gene>
<dbReference type="Proteomes" id="UP000002700">
    <property type="component" value="Chromosome I"/>
</dbReference>
<protein>
    <submittedName>
        <fullName evidence="1">Putative osmosis-related lipoprotein</fullName>
    </submittedName>
</protein>
<proteinExistence type="predicted"/>
<sequence>MPPRRAMRGNALEDSIMMKKTHFLVRATVIAVVLASLGACAMNRTQRNAGIGAAAGGALGYLITGGPIGTVAGAAAGGLVGAGVR</sequence>
<keyword evidence="1" id="KW-0449">Lipoprotein</keyword>